<keyword evidence="3" id="KW-0378">Hydrolase</keyword>
<evidence type="ECO:0000256" key="1">
    <source>
        <dbReference type="ARBA" id="ARBA00001946"/>
    </source>
</evidence>
<evidence type="ECO:0000256" key="2">
    <source>
        <dbReference type="ARBA" id="ARBA00022723"/>
    </source>
</evidence>
<dbReference type="PANTHER" id="PTHR12629">
    <property type="entry name" value="DIPHOSPHOINOSITOL POLYPHOSPHATE PHOSPHOHYDROLASE"/>
    <property type="match status" value="1"/>
</dbReference>
<dbReference type="GO" id="GO:0005634">
    <property type="term" value="C:nucleus"/>
    <property type="evidence" value="ECO:0007669"/>
    <property type="project" value="TreeGrafter"/>
</dbReference>
<comment type="cofactor">
    <cofactor evidence="1">
        <name>Mg(2+)</name>
        <dbReference type="ChEBI" id="CHEBI:18420"/>
    </cofactor>
</comment>
<dbReference type="EMBL" id="LMYN01000075">
    <property type="protein sequence ID" value="KSA00756.1"/>
    <property type="molecule type" value="Genomic_DNA"/>
</dbReference>
<evidence type="ECO:0000256" key="3">
    <source>
        <dbReference type="ARBA" id="ARBA00022801"/>
    </source>
</evidence>
<dbReference type="InterPro" id="IPR000086">
    <property type="entry name" value="NUDIX_hydrolase_dom"/>
</dbReference>
<comment type="caution">
    <text evidence="6">The sequence shown here is derived from an EMBL/GenBank/DDBJ whole genome shotgun (WGS) entry which is preliminary data.</text>
</comment>
<dbReference type="AlphaFoldDB" id="A0A0V1PWU8"/>
<organism evidence="6 7">
    <name type="scientific">Debaryomyces fabryi</name>
    <dbReference type="NCBI Taxonomy" id="58627"/>
    <lineage>
        <taxon>Eukaryota</taxon>
        <taxon>Fungi</taxon>
        <taxon>Dikarya</taxon>
        <taxon>Ascomycota</taxon>
        <taxon>Saccharomycotina</taxon>
        <taxon>Pichiomycetes</taxon>
        <taxon>Debaryomycetaceae</taxon>
        <taxon>Debaryomyces</taxon>
    </lineage>
</organism>
<keyword evidence="7" id="KW-1185">Reference proteome</keyword>
<dbReference type="RefSeq" id="XP_015466858.1">
    <property type="nucleotide sequence ID" value="XM_015612296.1"/>
</dbReference>
<dbReference type="PROSITE" id="PS51462">
    <property type="entry name" value="NUDIX"/>
    <property type="match status" value="1"/>
</dbReference>
<name>A0A0V1PWU8_9ASCO</name>
<dbReference type="GO" id="GO:0000298">
    <property type="term" value="F:endopolyphosphatase activity"/>
    <property type="evidence" value="ECO:0007669"/>
    <property type="project" value="TreeGrafter"/>
</dbReference>
<dbReference type="Pfam" id="PF00293">
    <property type="entry name" value="NUDIX"/>
    <property type="match status" value="1"/>
</dbReference>
<reference evidence="6 7" key="1">
    <citation type="submission" date="2015-11" db="EMBL/GenBank/DDBJ databases">
        <title>The genome of Debaryomyces fabryi.</title>
        <authorList>
            <person name="Tafer H."/>
            <person name="Lopandic K."/>
        </authorList>
    </citation>
    <scope>NUCLEOTIDE SEQUENCE [LARGE SCALE GENOMIC DNA]</scope>
    <source>
        <strain evidence="6 7">CBS 789</strain>
    </source>
</reference>
<dbReference type="SUPFAM" id="SSF55811">
    <property type="entry name" value="Nudix"/>
    <property type="match status" value="1"/>
</dbReference>
<gene>
    <name evidence="6" type="ORF">AC631_03467</name>
</gene>
<feature type="domain" description="Nudix hydrolase" evidence="5">
    <location>
        <begin position="33"/>
        <end position="177"/>
    </location>
</feature>
<dbReference type="GO" id="GO:0008486">
    <property type="term" value="F:diphosphoinositol-polyphosphate diphosphatase activity"/>
    <property type="evidence" value="ECO:0007669"/>
    <property type="project" value="TreeGrafter"/>
</dbReference>
<dbReference type="GO" id="GO:0071543">
    <property type="term" value="P:diphosphoinositol polyphosphate metabolic process"/>
    <property type="evidence" value="ECO:0007669"/>
    <property type="project" value="TreeGrafter"/>
</dbReference>
<keyword evidence="4" id="KW-0460">Magnesium</keyword>
<dbReference type="PANTHER" id="PTHR12629:SF0">
    <property type="entry name" value="DIPHOSPHOINOSITOL-POLYPHOSPHATE DIPHOSPHATASE"/>
    <property type="match status" value="1"/>
</dbReference>
<dbReference type="GO" id="GO:0034431">
    <property type="term" value="F:bis(5'-adenosyl)-hexaphosphatase activity"/>
    <property type="evidence" value="ECO:0007669"/>
    <property type="project" value="TreeGrafter"/>
</dbReference>
<dbReference type="GO" id="GO:1901907">
    <property type="term" value="P:diadenosine pentaphosphate catabolic process"/>
    <property type="evidence" value="ECO:0007669"/>
    <property type="project" value="TreeGrafter"/>
</dbReference>
<dbReference type="InterPro" id="IPR015797">
    <property type="entry name" value="NUDIX_hydrolase-like_dom_sf"/>
</dbReference>
<sequence>MSDGTGSVNPNLRVKCAESRVGRENQRYNPETSARIVAGCICMNDTKDKVIMILSTSHKNRWVFPKGGVELDEGDDFVVSAVRETWEEAGCEGKILNKLPVALDSRGKKAPVLEKGKDFDPKGVIPKSEFHFYEMVVDQLSSKWPELDKRQRRWCTYSEAKHELLKAKRPELVEALDSSCVIKDAEGIAGVDEY</sequence>
<evidence type="ECO:0000259" key="5">
    <source>
        <dbReference type="PROSITE" id="PS51462"/>
    </source>
</evidence>
<dbReference type="GO" id="GO:0046872">
    <property type="term" value="F:metal ion binding"/>
    <property type="evidence" value="ECO:0007669"/>
    <property type="project" value="UniProtKB-KW"/>
</dbReference>
<dbReference type="GO" id="GO:1901909">
    <property type="term" value="P:diadenosine hexaphosphate catabolic process"/>
    <property type="evidence" value="ECO:0007669"/>
    <property type="project" value="TreeGrafter"/>
</dbReference>
<dbReference type="CDD" id="cd04666">
    <property type="entry name" value="NUDIX_DIPP2_like_Nudt4"/>
    <property type="match status" value="1"/>
</dbReference>
<keyword evidence="2" id="KW-0479">Metal-binding</keyword>
<dbReference type="GO" id="GO:0005737">
    <property type="term" value="C:cytoplasm"/>
    <property type="evidence" value="ECO:0007669"/>
    <property type="project" value="TreeGrafter"/>
</dbReference>
<evidence type="ECO:0000313" key="7">
    <source>
        <dbReference type="Proteomes" id="UP000054251"/>
    </source>
</evidence>
<evidence type="ECO:0000256" key="4">
    <source>
        <dbReference type="ARBA" id="ARBA00022842"/>
    </source>
</evidence>
<dbReference type="OrthoDB" id="2011998at2759"/>
<dbReference type="Gene3D" id="3.90.79.10">
    <property type="entry name" value="Nucleoside Triphosphate Pyrophosphohydrolase"/>
    <property type="match status" value="1"/>
</dbReference>
<accession>A0A0V1PWU8</accession>
<dbReference type="GO" id="GO:0034432">
    <property type="term" value="F:bis(5'-adenosyl)-pentaphosphatase activity"/>
    <property type="evidence" value="ECO:0007669"/>
    <property type="project" value="TreeGrafter"/>
</dbReference>
<evidence type="ECO:0000313" key="6">
    <source>
        <dbReference type="EMBL" id="KSA00756.1"/>
    </source>
</evidence>
<dbReference type="InterPro" id="IPR047198">
    <property type="entry name" value="DDP-like_NUDIX"/>
</dbReference>
<protein>
    <recommendedName>
        <fullName evidence="5">Nudix hydrolase domain-containing protein</fullName>
    </recommendedName>
</protein>
<dbReference type="GeneID" id="26840476"/>
<dbReference type="Proteomes" id="UP000054251">
    <property type="component" value="Unassembled WGS sequence"/>
</dbReference>
<proteinExistence type="predicted"/>
<dbReference type="GO" id="GO:1901911">
    <property type="term" value="P:adenosine 5'-(hexahydrogen pentaphosphate) catabolic process"/>
    <property type="evidence" value="ECO:0007669"/>
    <property type="project" value="TreeGrafter"/>
</dbReference>